<gene>
    <name evidence="2" type="ORF">E1B28_008909</name>
</gene>
<sequence length="1146" mass="125220">MAGFLRKKSKVESSVKPKSPSARPIESTTSSPPSTPLFARYAIGQANEGDPHSDPKKLVVSSPMTLSSWRESVSTTKHNGSADQPMQYAAIGRDGNGTTRVSNSHGPEKITRISRSVSAQSPGSAHNNSSPTQTFSPRTSNIEKPLPQILPAGLASQHSPLNRLDNASPSTASPVATSPRKMLGLANLQQTKPQYSNAGTLNSPVTPHNSENAGHIPRKSSAKDLRHKHSDRLPSHNINNDFDDHNGASLAPLSPPSASGQLPQDQSTSNDITSPDDFNVWLHSQSFMDAQTLPDSQGISSPSFPGKPLPRTAAGGESVNSSQPASFLPMRGKPLIFSAMAPVNAEPPSPPMKPIINTFGPNHLDASTSYPSPPSEYNASIQTHRSPQQSHAQSSFPQNLHKGHENDFPRRQSLLSSRSRPPATFNPLENPPQRTMHKTQSQVSSQSPRKTSLTGRPPEAPSPRTLTKPRPTTPTKRPTTPKHRPLTPVSPDGAKRKAEASPDRNNKGMFSDPLIDDDPFAKTQGVKMLEPSLTPRLDDAVVPESILQSMSPSMPSNSSRDALIQHNDSISFKDASQLTRPSTGQSSTGKAQENKDGTEEEAVNNETTRTMTPPPSSGILHDGTPPSPASAERYRSARTKRRGDHLPREVPIEVKNLPVREDRPAEPFPLPLFLTDPALLSSLLSYLCFYEWCTLLSLSKGIRSTLLETPQLKETVLERYLDTVGYSRWVWPDAEPLTLSIGDLHNYMRGVSLPTHEYARVSELVLKFRSGQSPQTDETVLENEQDLVQCTRAYNRVLLRLRAQAEKELSSPSQMSPSSFRDSVRSPKMYAASQPSSRAPSPTRSSLSHSHGNTPNPPPLTTVSVPSSAGRSPLFKLRRAPLLRVFVTSPEGDWLSDNSVLECEAELDRAGIRDLIRFGDVVWDIAVGDEGNVGRMIWDGRYLLDLDYTYSAVGDLPKYLPALAFPPSYFHRVIRTGPSTSNPVVRMDLSPWGTEIAANLQLLQDRVRTETPQGAYHNVVRWVHRSSFVIRPPVGGGASHSHGKRSASRSRPTRIPIPDTKHLFVDPGWYGTIVVETEGTNESLADLQHRCGPGAFPPRAAGTASSSTASGKEREKDAKMVYRILRERSRPGEIWVRAASAKERLM</sequence>
<feature type="compositionally biased region" description="Low complexity" evidence="1">
    <location>
        <begin position="810"/>
        <end position="819"/>
    </location>
</feature>
<evidence type="ECO:0000313" key="2">
    <source>
        <dbReference type="EMBL" id="KAG7092560.1"/>
    </source>
</evidence>
<feature type="compositionally biased region" description="Low complexity" evidence="1">
    <location>
        <begin position="16"/>
        <end position="32"/>
    </location>
</feature>
<feature type="compositionally biased region" description="Low complexity" evidence="1">
    <location>
        <begin position="411"/>
        <end position="422"/>
    </location>
</feature>
<proteinExistence type="predicted"/>
<feature type="region of interest" description="Disordered" evidence="1">
    <location>
        <begin position="348"/>
        <end position="519"/>
    </location>
</feature>
<feature type="compositionally biased region" description="Polar residues" evidence="1">
    <location>
        <begin position="292"/>
        <end position="303"/>
    </location>
</feature>
<feature type="region of interest" description="Disordered" evidence="1">
    <location>
        <begin position="806"/>
        <end position="867"/>
    </location>
</feature>
<dbReference type="Proteomes" id="UP001049176">
    <property type="component" value="Chromosome 5"/>
</dbReference>
<feature type="compositionally biased region" description="Polar residues" evidence="1">
    <location>
        <begin position="113"/>
        <end position="142"/>
    </location>
</feature>
<feature type="compositionally biased region" description="Low complexity" evidence="1">
    <location>
        <begin position="167"/>
        <end position="177"/>
    </location>
</feature>
<dbReference type="OrthoDB" id="3365519at2759"/>
<feature type="compositionally biased region" description="Basic residues" evidence="1">
    <location>
        <begin position="216"/>
        <end position="230"/>
    </location>
</feature>
<keyword evidence="3" id="KW-1185">Reference proteome</keyword>
<name>A0A9P7S002_9AGAR</name>
<feature type="region of interest" description="Disordered" evidence="1">
    <location>
        <begin position="1033"/>
        <end position="1058"/>
    </location>
</feature>
<dbReference type="GeneID" id="66077985"/>
<evidence type="ECO:0000313" key="3">
    <source>
        <dbReference type="Proteomes" id="UP001049176"/>
    </source>
</evidence>
<feature type="compositionally biased region" description="Low complexity" evidence="1">
    <location>
        <begin position="247"/>
        <end position="264"/>
    </location>
</feature>
<feature type="compositionally biased region" description="Basic residues" evidence="1">
    <location>
        <begin position="1041"/>
        <end position="1052"/>
    </location>
</feature>
<feature type="region of interest" description="Disordered" evidence="1">
    <location>
        <begin position="292"/>
        <end position="327"/>
    </location>
</feature>
<reference evidence="2" key="1">
    <citation type="journal article" date="2021" name="Genome Biol. Evol.">
        <title>The assembled and annotated genome of the fairy-ring fungus Marasmius oreades.</title>
        <authorList>
            <person name="Hiltunen M."/>
            <person name="Ament-Velasquez S.L."/>
            <person name="Johannesson H."/>
        </authorList>
    </citation>
    <scope>NUCLEOTIDE SEQUENCE</scope>
    <source>
        <strain evidence="2">03SP1</strain>
    </source>
</reference>
<feature type="region of interest" description="Disordered" evidence="1">
    <location>
        <begin position="1094"/>
        <end position="1115"/>
    </location>
</feature>
<dbReference type="RefSeq" id="XP_043009030.1">
    <property type="nucleotide sequence ID" value="XM_043153745.1"/>
</dbReference>
<dbReference type="AlphaFoldDB" id="A0A9P7S002"/>
<feature type="compositionally biased region" description="Low complexity" evidence="1">
    <location>
        <begin position="1100"/>
        <end position="1110"/>
    </location>
</feature>
<feature type="compositionally biased region" description="Polar residues" evidence="1">
    <location>
        <begin position="438"/>
        <end position="454"/>
    </location>
</feature>
<accession>A0A9P7S002</accession>
<feature type="compositionally biased region" description="Basic and acidic residues" evidence="1">
    <location>
        <begin position="493"/>
        <end position="506"/>
    </location>
</feature>
<feature type="compositionally biased region" description="Low complexity" evidence="1">
    <location>
        <begin position="831"/>
        <end position="848"/>
    </location>
</feature>
<comment type="caution">
    <text evidence="2">The sequence shown here is derived from an EMBL/GenBank/DDBJ whole genome shotgun (WGS) entry which is preliminary data.</text>
</comment>
<feature type="compositionally biased region" description="Low complexity" evidence="1">
    <location>
        <begin position="463"/>
        <end position="478"/>
    </location>
</feature>
<feature type="region of interest" description="Disordered" evidence="1">
    <location>
        <begin position="572"/>
        <end position="647"/>
    </location>
</feature>
<organism evidence="2 3">
    <name type="scientific">Marasmius oreades</name>
    <name type="common">fairy-ring Marasmius</name>
    <dbReference type="NCBI Taxonomy" id="181124"/>
    <lineage>
        <taxon>Eukaryota</taxon>
        <taxon>Fungi</taxon>
        <taxon>Dikarya</taxon>
        <taxon>Basidiomycota</taxon>
        <taxon>Agaricomycotina</taxon>
        <taxon>Agaricomycetes</taxon>
        <taxon>Agaricomycetidae</taxon>
        <taxon>Agaricales</taxon>
        <taxon>Marasmiineae</taxon>
        <taxon>Marasmiaceae</taxon>
        <taxon>Marasmius</taxon>
    </lineage>
</organism>
<dbReference type="KEGG" id="more:E1B28_008909"/>
<feature type="compositionally biased region" description="Polar residues" evidence="1">
    <location>
        <begin position="189"/>
        <end position="212"/>
    </location>
</feature>
<protein>
    <submittedName>
        <fullName evidence="2">Uncharacterized protein</fullName>
    </submittedName>
</protein>
<feature type="compositionally biased region" description="Polar residues" evidence="1">
    <location>
        <begin position="62"/>
        <end position="84"/>
    </location>
</feature>
<evidence type="ECO:0000256" key="1">
    <source>
        <dbReference type="SAM" id="MobiDB-lite"/>
    </source>
</evidence>
<dbReference type="EMBL" id="CM032185">
    <property type="protein sequence ID" value="KAG7092560.1"/>
    <property type="molecule type" value="Genomic_DNA"/>
</dbReference>
<feature type="region of interest" description="Disordered" evidence="1">
    <location>
        <begin position="1"/>
        <end position="144"/>
    </location>
</feature>
<feature type="compositionally biased region" description="Polar residues" evidence="1">
    <location>
        <begin position="572"/>
        <end position="591"/>
    </location>
</feature>
<feature type="region of interest" description="Disordered" evidence="1">
    <location>
        <begin position="189"/>
        <end position="278"/>
    </location>
</feature>
<feature type="compositionally biased region" description="Polar residues" evidence="1">
    <location>
        <begin position="96"/>
        <end position="105"/>
    </location>
</feature>
<feature type="region of interest" description="Disordered" evidence="1">
    <location>
        <begin position="158"/>
        <end position="177"/>
    </location>
</feature>
<feature type="compositionally biased region" description="Polar residues" evidence="1">
    <location>
        <begin position="365"/>
        <end position="398"/>
    </location>
</feature>